<sequence>MPAEAGIGSSLHRERSSTMTPTRINTHVALAHAISPLKVWSSFKDENVRQHVLRVARALLAVRRDLEASAHALATTRLHALGHTVVQLALVADLLPGGPLHGLLLPQDRNAAKWSSGMLKHGWHGLATTSQIAWALGFDHASFAEAADNPTLRWIACGEVPLYLRGSWQVLGGVIDAPLLRWMSDLGRRQDEQPEASCAALKGSYRDTIQQWDFMASALRDLHLRMQECCWMLNQLSERLDPLGQRVLSAIETRFTGAGRGLPTDDVYAEFDSDQQHSMRTGCAALLRLAQIRLIDDEGALTDHGRDAVVDARRLIWAAHPPLPRVPRP</sequence>
<dbReference type="HOGENOM" id="CLU_857774_0_0_4"/>
<evidence type="ECO:0000313" key="3">
    <source>
        <dbReference type="Proteomes" id="UP000002596"/>
    </source>
</evidence>
<dbReference type="Proteomes" id="UP000002596">
    <property type="component" value="Chromosome"/>
</dbReference>
<organism evidence="2 3">
    <name type="scientific">Paracidovorax citrulli (strain AAC00-1)</name>
    <name type="common">Acidovorax citrulli</name>
    <dbReference type="NCBI Taxonomy" id="397945"/>
    <lineage>
        <taxon>Bacteria</taxon>
        <taxon>Pseudomonadati</taxon>
        <taxon>Pseudomonadota</taxon>
        <taxon>Betaproteobacteria</taxon>
        <taxon>Burkholderiales</taxon>
        <taxon>Comamonadaceae</taxon>
        <taxon>Paracidovorax</taxon>
    </lineage>
</organism>
<dbReference type="AlphaFoldDB" id="A1TJG1"/>
<name>A1TJG1_PARC0</name>
<dbReference type="KEGG" id="aav:Aave_0493"/>
<protein>
    <submittedName>
        <fullName evidence="2">Uncharacterized protein</fullName>
    </submittedName>
</protein>
<accession>A1TJG1</accession>
<evidence type="ECO:0000313" key="2">
    <source>
        <dbReference type="EMBL" id="ABM31099.1"/>
    </source>
</evidence>
<proteinExistence type="predicted"/>
<feature type="region of interest" description="Disordered" evidence="1">
    <location>
        <begin position="1"/>
        <end position="21"/>
    </location>
</feature>
<reference evidence="2 3" key="1">
    <citation type="submission" date="2006-12" db="EMBL/GenBank/DDBJ databases">
        <title>Complete sequence of Acidovorax avenae subsp. citrulli AAC00-1.</title>
        <authorList>
            <consortium name="US DOE Joint Genome Institute"/>
            <person name="Copeland A."/>
            <person name="Lucas S."/>
            <person name="Lapidus A."/>
            <person name="Barry K."/>
            <person name="Detter J.C."/>
            <person name="Glavina del Rio T."/>
            <person name="Dalin E."/>
            <person name="Tice H."/>
            <person name="Pitluck S."/>
            <person name="Kiss H."/>
            <person name="Brettin T."/>
            <person name="Bruce D."/>
            <person name="Han C."/>
            <person name="Tapia R."/>
            <person name="Gilna P."/>
            <person name="Schmutz J."/>
            <person name="Larimer F."/>
            <person name="Land M."/>
            <person name="Hauser L."/>
            <person name="Kyrpides N."/>
            <person name="Kim E."/>
            <person name="Stahl D."/>
            <person name="Richardson P."/>
        </authorList>
    </citation>
    <scope>NUCLEOTIDE SEQUENCE [LARGE SCALE GENOMIC DNA]</scope>
    <source>
        <strain evidence="2 3">AAC00-1</strain>
    </source>
</reference>
<evidence type="ECO:0000256" key="1">
    <source>
        <dbReference type="SAM" id="MobiDB-lite"/>
    </source>
</evidence>
<dbReference type="STRING" id="397945.Aave_0493"/>
<dbReference type="EMBL" id="CP000512">
    <property type="protein sequence ID" value="ABM31099.1"/>
    <property type="molecule type" value="Genomic_DNA"/>
</dbReference>
<gene>
    <name evidence="2" type="ordered locus">Aave_0493</name>
</gene>